<dbReference type="Proteomes" id="UP001175001">
    <property type="component" value="Unassembled WGS sequence"/>
</dbReference>
<protein>
    <submittedName>
        <fullName evidence="1">Uncharacterized protein</fullName>
    </submittedName>
</protein>
<keyword evidence="2" id="KW-1185">Reference proteome</keyword>
<evidence type="ECO:0000313" key="2">
    <source>
        <dbReference type="Proteomes" id="UP001175001"/>
    </source>
</evidence>
<comment type="caution">
    <text evidence="1">The sequence shown here is derived from an EMBL/GenBank/DDBJ whole genome shotgun (WGS) entry which is preliminary data.</text>
</comment>
<dbReference type="EMBL" id="JAUJDW010000005">
    <property type="protein sequence ID" value="KAK0662676.1"/>
    <property type="molecule type" value="Genomic_DNA"/>
</dbReference>
<name>A0AA40D4S8_9PEZI</name>
<dbReference type="AlphaFoldDB" id="A0AA40D4S8"/>
<organism evidence="1 2">
    <name type="scientific">Lasiodiplodia hormozganensis</name>
    <dbReference type="NCBI Taxonomy" id="869390"/>
    <lineage>
        <taxon>Eukaryota</taxon>
        <taxon>Fungi</taxon>
        <taxon>Dikarya</taxon>
        <taxon>Ascomycota</taxon>
        <taxon>Pezizomycotina</taxon>
        <taxon>Dothideomycetes</taxon>
        <taxon>Dothideomycetes incertae sedis</taxon>
        <taxon>Botryosphaeriales</taxon>
        <taxon>Botryosphaeriaceae</taxon>
        <taxon>Lasiodiplodia</taxon>
    </lineage>
</organism>
<sequence>MAFAPSLPSPFFHVRTKGSDDLQDARPCSCFDAAARSEYAVLAEANVPLDVVLAASERLAKSLTRVRHCSRCWCDDDTIAALANTAARLLCFYKAACTAYCITASPPHWSSSDTFSYAAVQCSPATMALGPLTLDAAESCVLAGQLLTEGLYNLHAALEDLQALLDDDTHNNMSHRPISSTRARSLLADPMDGIARLSGQMRAASGQLWKRSR</sequence>
<reference evidence="1" key="1">
    <citation type="submission" date="2023-06" db="EMBL/GenBank/DDBJ databases">
        <title>Multi-omics analyses reveal the molecular pathogenesis toolkit of Lasiodiplodia hormozganensis, a cross-kingdom pathogen.</title>
        <authorList>
            <person name="Felix C."/>
            <person name="Meneses R."/>
            <person name="Goncalves M.F.M."/>
            <person name="Tilleman L."/>
            <person name="Duarte A.S."/>
            <person name="Jorrin-Novo J.V."/>
            <person name="Van De Peer Y."/>
            <person name="Deforce D."/>
            <person name="Van Nieuwerburgh F."/>
            <person name="Esteves A.C."/>
            <person name="Alves A."/>
        </authorList>
    </citation>
    <scope>NUCLEOTIDE SEQUENCE</scope>
    <source>
        <strain evidence="1">CBS 339.90</strain>
    </source>
</reference>
<accession>A0AA40D4S8</accession>
<evidence type="ECO:0000313" key="1">
    <source>
        <dbReference type="EMBL" id="KAK0662676.1"/>
    </source>
</evidence>
<gene>
    <name evidence="1" type="ORF">DIS24_g1756</name>
</gene>
<proteinExistence type="predicted"/>